<sequence length="121" mass="13872">MDELVMASYFFWAPGTPLQKNQEGLFRTLLYPILKRRGDLIPHLFPKQFSSLVTGQAALEYLKILRRMEKHLEIASVTLVELREASLSPSRVNLGDLKVAFFVDGLDEYHGNQSDMVDLFK</sequence>
<evidence type="ECO:0000313" key="2">
    <source>
        <dbReference type="Proteomes" id="UP000800200"/>
    </source>
</evidence>
<dbReference type="Proteomes" id="UP000800200">
    <property type="component" value="Unassembled WGS sequence"/>
</dbReference>
<dbReference type="EMBL" id="ML994622">
    <property type="protein sequence ID" value="KAF2188921.1"/>
    <property type="molecule type" value="Genomic_DNA"/>
</dbReference>
<name>A0A6A6EAN1_9PEZI</name>
<evidence type="ECO:0008006" key="3">
    <source>
        <dbReference type="Google" id="ProtNLM"/>
    </source>
</evidence>
<proteinExistence type="predicted"/>
<organism evidence="1 2">
    <name type="scientific">Zopfia rhizophila CBS 207.26</name>
    <dbReference type="NCBI Taxonomy" id="1314779"/>
    <lineage>
        <taxon>Eukaryota</taxon>
        <taxon>Fungi</taxon>
        <taxon>Dikarya</taxon>
        <taxon>Ascomycota</taxon>
        <taxon>Pezizomycotina</taxon>
        <taxon>Dothideomycetes</taxon>
        <taxon>Dothideomycetes incertae sedis</taxon>
        <taxon>Zopfiaceae</taxon>
        <taxon>Zopfia</taxon>
    </lineage>
</organism>
<dbReference type="OrthoDB" id="443402at2759"/>
<feature type="non-terminal residue" evidence="1">
    <location>
        <position position="121"/>
    </location>
</feature>
<keyword evidence="2" id="KW-1185">Reference proteome</keyword>
<gene>
    <name evidence="1" type="ORF">K469DRAFT_766116</name>
</gene>
<accession>A0A6A6EAN1</accession>
<reference evidence="1" key="1">
    <citation type="journal article" date="2020" name="Stud. Mycol.">
        <title>101 Dothideomycetes genomes: a test case for predicting lifestyles and emergence of pathogens.</title>
        <authorList>
            <person name="Haridas S."/>
            <person name="Albert R."/>
            <person name="Binder M."/>
            <person name="Bloem J."/>
            <person name="Labutti K."/>
            <person name="Salamov A."/>
            <person name="Andreopoulos B."/>
            <person name="Baker S."/>
            <person name="Barry K."/>
            <person name="Bills G."/>
            <person name="Bluhm B."/>
            <person name="Cannon C."/>
            <person name="Castanera R."/>
            <person name="Culley D."/>
            <person name="Daum C."/>
            <person name="Ezra D."/>
            <person name="Gonzalez J."/>
            <person name="Henrissat B."/>
            <person name="Kuo A."/>
            <person name="Liang C."/>
            <person name="Lipzen A."/>
            <person name="Lutzoni F."/>
            <person name="Magnuson J."/>
            <person name="Mondo S."/>
            <person name="Nolan M."/>
            <person name="Ohm R."/>
            <person name="Pangilinan J."/>
            <person name="Park H.-J."/>
            <person name="Ramirez L."/>
            <person name="Alfaro M."/>
            <person name="Sun H."/>
            <person name="Tritt A."/>
            <person name="Yoshinaga Y."/>
            <person name="Zwiers L.-H."/>
            <person name="Turgeon B."/>
            <person name="Goodwin S."/>
            <person name="Spatafora J."/>
            <person name="Crous P."/>
            <person name="Grigoriev I."/>
        </authorList>
    </citation>
    <scope>NUCLEOTIDE SEQUENCE</scope>
    <source>
        <strain evidence="1">CBS 207.26</strain>
    </source>
</reference>
<dbReference type="AlphaFoldDB" id="A0A6A6EAN1"/>
<evidence type="ECO:0000313" key="1">
    <source>
        <dbReference type="EMBL" id="KAF2188921.1"/>
    </source>
</evidence>
<dbReference type="PANTHER" id="PTHR10039">
    <property type="entry name" value="AMELOGENIN"/>
    <property type="match status" value="1"/>
</dbReference>
<dbReference type="PANTHER" id="PTHR10039:SF5">
    <property type="entry name" value="NACHT DOMAIN-CONTAINING PROTEIN"/>
    <property type="match status" value="1"/>
</dbReference>
<protein>
    <recommendedName>
        <fullName evidence="3">NACHT domain-containing protein</fullName>
    </recommendedName>
</protein>